<keyword evidence="3" id="KW-0998">Cell outer membrane</keyword>
<feature type="domain" description="Outer membrane lipoprotein BamD-like" evidence="4">
    <location>
        <begin position="30"/>
        <end position="221"/>
    </location>
</feature>
<evidence type="ECO:0000256" key="1">
    <source>
        <dbReference type="ARBA" id="ARBA00022729"/>
    </source>
</evidence>
<dbReference type="InterPro" id="IPR039565">
    <property type="entry name" value="BamD-like"/>
</dbReference>
<proteinExistence type="predicted"/>
<dbReference type="InterPro" id="IPR017689">
    <property type="entry name" value="BamD"/>
</dbReference>
<keyword evidence="1" id="KW-0732">Signal</keyword>
<accession>A0A381QRC4</accession>
<organism evidence="5">
    <name type="scientific">marine metagenome</name>
    <dbReference type="NCBI Taxonomy" id="408172"/>
    <lineage>
        <taxon>unclassified sequences</taxon>
        <taxon>metagenomes</taxon>
        <taxon>ecological metagenomes</taxon>
    </lineage>
</organism>
<dbReference type="NCBIfam" id="TIGR03302">
    <property type="entry name" value="OM_YfiO"/>
    <property type="match status" value="1"/>
</dbReference>
<evidence type="ECO:0000256" key="3">
    <source>
        <dbReference type="ARBA" id="ARBA00023237"/>
    </source>
</evidence>
<dbReference type="SUPFAM" id="SSF48452">
    <property type="entry name" value="TPR-like"/>
    <property type="match status" value="1"/>
</dbReference>
<dbReference type="PROSITE" id="PS51257">
    <property type="entry name" value="PROKAR_LIPOPROTEIN"/>
    <property type="match status" value="1"/>
</dbReference>
<gene>
    <name evidence="5" type="ORF">METZ01_LOCUS34514</name>
</gene>
<dbReference type="InterPro" id="IPR011990">
    <property type="entry name" value="TPR-like_helical_dom_sf"/>
</dbReference>
<dbReference type="EMBL" id="UINC01001477">
    <property type="protein sequence ID" value="SUZ81660.1"/>
    <property type="molecule type" value="Genomic_DNA"/>
</dbReference>
<keyword evidence="2" id="KW-0472">Membrane</keyword>
<evidence type="ECO:0000256" key="2">
    <source>
        <dbReference type="ARBA" id="ARBA00023136"/>
    </source>
</evidence>
<dbReference type="Gene3D" id="1.25.40.10">
    <property type="entry name" value="Tetratricopeptide repeat domain"/>
    <property type="match status" value="1"/>
</dbReference>
<name>A0A381QRC4_9ZZZZ</name>
<evidence type="ECO:0000313" key="5">
    <source>
        <dbReference type="EMBL" id="SUZ81660.1"/>
    </source>
</evidence>
<reference evidence="5" key="1">
    <citation type="submission" date="2018-05" db="EMBL/GenBank/DDBJ databases">
        <authorList>
            <person name="Lanie J.A."/>
            <person name="Ng W.-L."/>
            <person name="Kazmierczak K.M."/>
            <person name="Andrzejewski T.M."/>
            <person name="Davidsen T.M."/>
            <person name="Wayne K.J."/>
            <person name="Tettelin H."/>
            <person name="Glass J.I."/>
            <person name="Rusch D."/>
            <person name="Podicherti R."/>
            <person name="Tsui H.-C.T."/>
            <person name="Winkler M.E."/>
        </authorList>
    </citation>
    <scope>NUCLEOTIDE SEQUENCE</scope>
</reference>
<dbReference type="AlphaFoldDB" id="A0A381QRC4"/>
<protein>
    <recommendedName>
        <fullName evidence="4">Outer membrane lipoprotein BamD-like domain-containing protein</fullName>
    </recommendedName>
</protein>
<sequence length="254" mass="29809">MRVATSILLYTGLLISGCASNKTIAEIDYNAEFENGKAALNKKKYIRAQEKFNTVVVGASHTELGDDALFYLGESYYYAKDYLLAVAEYDRLTRRMPFSPYVESARYRICQSYVTLSPKYFRDQTYSEKALEKLQEFIDDYPNSKHTVAAQDDIKILRNKLSQKYFESGVLYMKMEEYKAALLAFKLVTDQYYDTDYIDQTHLKIIEIYIHRGEFEEARNHFESKRKNIENLNMADLVNAWFDQGRVFDRIEMK</sequence>
<dbReference type="Pfam" id="PF13525">
    <property type="entry name" value="YfiO"/>
    <property type="match status" value="1"/>
</dbReference>
<evidence type="ECO:0000259" key="4">
    <source>
        <dbReference type="Pfam" id="PF13525"/>
    </source>
</evidence>